<reference evidence="13" key="1">
    <citation type="submission" date="2017-02" db="UniProtKB">
        <authorList>
            <consortium name="WormBaseParasite"/>
        </authorList>
    </citation>
    <scope>IDENTIFICATION</scope>
</reference>
<name>A0A0N5DBI5_THECL</name>
<keyword evidence="8 9" id="KW-0472">Membrane</keyword>
<dbReference type="GO" id="GO:0008324">
    <property type="term" value="F:monoatomic cation transmembrane transporter activity"/>
    <property type="evidence" value="ECO:0007669"/>
    <property type="project" value="InterPro"/>
</dbReference>
<feature type="transmembrane region" description="Helical" evidence="9">
    <location>
        <begin position="220"/>
        <end position="237"/>
    </location>
</feature>
<keyword evidence="6 9" id="KW-1133">Transmembrane helix</keyword>
<dbReference type="OrthoDB" id="5791097at2759"/>
<feature type="transmembrane region" description="Helical" evidence="9">
    <location>
        <begin position="276"/>
        <end position="293"/>
    </location>
</feature>
<dbReference type="InterPro" id="IPR036739">
    <property type="entry name" value="SLC41_membr_dom_sf"/>
</dbReference>
<keyword evidence="12" id="KW-1185">Reference proteome</keyword>
<evidence type="ECO:0000256" key="5">
    <source>
        <dbReference type="ARBA" id="ARBA00022842"/>
    </source>
</evidence>
<dbReference type="OMA" id="DYADENI"/>
<evidence type="ECO:0000256" key="3">
    <source>
        <dbReference type="ARBA" id="ARBA00022448"/>
    </source>
</evidence>
<reference evidence="11 12" key="2">
    <citation type="submission" date="2018-11" db="EMBL/GenBank/DDBJ databases">
        <authorList>
            <consortium name="Pathogen Informatics"/>
        </authorList>
    </citation>
    <scope>NUCLEOTIDE SEQUENCE [LARGE SCALE GENOMIC DNA]</scope>
</reference>
<accession>A0A0N5DBI5</accession>
<dbReference type="InterPro" id="IPR045349">
    <property type="entry name" value="SLC41A1-3"/>
</dbReference>
<feature type="transmembrane region" description="Helical" evidence="9">
    <location>
        <begin position="444"/>
        <end position="461"/>
    </location>
</feature>
<feature type="domain" description="SLC41A/MgtE integral membrane" evidence="10">
    <location>
        <begin position="309"/>
        <end position="452"/>
    </location>
</feature>
<feature type="transmembrane region" description="Helical" evidence="9">
    <location>
        <begin position="365"/>
        <end position="388"/>
    </location>
</feature>
<sequence>MQYFEVAMNKEKQNKKVTSIERTESTPSDLAFSDSEIYHGSHQDYADENIILCSIFKQTLLPFLIAGFGQICSGLFFERAQHWSFFLQVPEVFVLVPALLGLKGNLENTYASRFCTMSNAGLTDKWEEVFVIVRFNLFLIQLQSIVLSLVASVLSIAVSLINCDLKQSHAWVIISSGMYTAVLSSFVVGFMMVITVTCIRRRGIDPDNIAAPLTASFSDFITLIILIGTGMLVIYFSSQNLHIFAILSILLLLCMVPFLAYGASKETHTREILKKGWFAQIAAILVGCFSGILLQSAVIIFPGIAALHPLITGLGGNRVSVQCSRLSTALHLSLIGLGNLPAGTTIWTYLNPMRFFCLQHLDSKVALLLIVTAIPYNFLFVIIVIFTAKNVDFSWILVGTYIAVAFIQAVVLFYFCQVTVYWLWWCRMDPDNNSIPLLTSVGDLLGIGLLYSLFILLNNFAPSTIRYERFKTMNQTRKCGTDF</sequence>
<feature type="transmembrane region" description="Helical" evidence="9">
    <location>
        <begin position="329"/>
        <end position="350"/>
    </location>
</feature>
<keyword evidence="4 9" id="KW-0812">Transmembrane</keyword>
<evidence type="ECO:0000256" key="8">
    <source>
        <dbReference type="ARBA" id="ARBA00023136"/>
    </source>
</evidence>
<evidence type="ECO:0000256" key="1">
    <source>
        <dbReference type="ARBA" id="ARBA00004141"/>
    </source>
</evidence>
<dbReference type="WBParaSite" id="TCLT_0001054701-mRNA-1">
    <property type="protein sequence ID" value="TCLT_0001054701-mRNA-1"/>
    <property type="gene ID" value="TCLT_0001054701"/>
</dbReference>
<dbReference type="GO" id="GO:0005886">
    <property type="term" value="C:plasma membrane"/>
    <property type="evidence" value="ECO:0007669"/>
    <property type="project" value="TreeGrafter"/>
</dbReference>
<evidence type="ECO:0000256" key="2">
    <source>
        <dbReference type="ARBA" id="ARBA00009749"/>
    </source>
</evidence>
<evidence type="ECO:0000259" key="10">
    <source>
        <dbReference type="Pfam" id="PF01769"/>
    </source>
</evidence>
<feature type="transmembrane region" description="Helical" evidence="9">
    <location>
        <begin position="243"/>
        <end position="264"/>
    </location>
</feature>
<comment type="similarity">
    <text evidence="2">Belongs to the SLC41A transporter family.</text>
</comment>
<feature type="transmembrane region" description="Helical" evidence="9">
    <location>
        <begin position="299"/>
        <end position="317"/>
    </location>
</feature>
<evidence type="ECO:0000313" key="11">
    <source>
        <dbReference type="EMBL" id="VDN08235.1"/>
    </source>
</evidence>
<dbReference type="AlphaFoldDB" id="A0A0N5DBI5"/>
<dbReference type="EMBL" id="UYYF01005162">
    <property type="protein sequence ID" value="VDN08235.1"/>
    <property type="molecule type" value="Genomic_DNA"/>
</dbReference>
<organism evidence="13">
    <name type="scientific">Thelazia callipaeda</name>
    <name type="common">Oriental eyeworm</name>
    <name type="synonym">Parasitic nematode</name>
    <dbReference type="NCBI Taxonomy" id="103827"/>
    <lineage>
        <taxon>Eukaryota</taxon>
        <taxon>Metazoa</taxon>
        <taxon>Ecdysozoa</taxon>
        <taxon>Nematoda</taxon>
        <taxon>Chromadorea</taxon>
        <taxon>Rhabditida</taxon>
        <taxon>Spirurina</taxon>
        <taxon>Spiruromorpha</taxon>
        <taxon>Thelazioidea</taxon>
        <taxon>Thelaziidae</taxon>
        <taxon>Thelazia</taxon>
    </lineage>
</organism>
<dbReference type="InterPro" id="IPR006667">
    <property type="entry name" value="SLC41_membr_dom"/>
</dbReference>
<evidence type="ECO:0000256" key="4">
    <source>
        <dbReference type="ARBA" id="ARBA00022692"/>
    </source>
</evidence>
<evidence type="ECO:0000256" key="9">
    <source>
        <dbReference type="SAM" id="Phobius"/>
    </source>
</evidence>
<dbReference type="Gene3D" id="1.10.357.20">
    <property type="entry name" value="SLC41 divalent cation transporters, integral membrane domain"/>
    <property type="match status" value="2"/>
</dbReference>
<protein>
    <submittedName>
        <fullName evidence="13">Divalent cation transporter</fullName>
    </submittedName>
</protein>
<evidence type="ECO:0000256" key="7">
    <source>
        <dbReference type="ARBA" id="ARBA00023065"/>
    </source>
</evidence>
<feature type="transmembrane region" description="Helical" evidence="9">
    <location>
        <begin position="395"/>
        <end position="424"/>
    </location>
</feature>
<feature type="transmembrane region" description="Helical" evidence="9">
    <location>
        <begin position="135"/>
        <end position="158"/>
    </location>
</feature>
<dbReference type="Pfam" id="PF01769">
    <property type="entry name" value="MgtE"/>
    <property type="match status" value="2"/>
</dbReference>
<evidence type="ECO:0000313" key="12">
    <source>
        <dbReference type="Proteomes" id="UP000276776"/>
    </source>
</evidence>
<dbReference type="SUPFAM" id="SSF161093">
    <property type="entry name" value="MgtE membrane domain-like"/>
    <property type="match status" value="2"/>
</dbReference>
<evidence type="ECO:0000313" key="13">
    <source>
        <dbReference type="WBParaSite" id="TCLT_0001054701-mRNA-1"/>
    </source>
</evidence>
<keyword evidence="3" id="KW-0813">Transport</keyword>
<dbReference type="Proteomes" id="UP000276776">
    <property type="component" value="Unassembled WGS sequence"/>
</dbReference>
<feature type="domain" description="SLC41A/MgtE integral membrane" evidence="10">
    <location>
        <begin position="96"/>
        <end position="228"/>
    </location>
</feature>
<dbReference type="FunFam" id="1.10.357.20:FF:000001">
    <property type="entry name" value="Solute carrier family 41 member 2"/>
    <property type="match status" value="1"/>
</dbReference>
<gene>
    <name evidence="11" type="ORF">TCLT_LOCUS10536</name>
</gene>
<keyword evidence="5" id="KW-0460">Magnesium</keyword>
<dbReference type="PANTHER" id="PTHR16228">
    <property type="entry name" value="DIVALENT CATION TRANSPORTER SOLUTE CARRIER FAMILY 41"/>
    <property type="match status" value="1"/>
</dbReference>
<keyword evidence="7" id="KW-0406">Ion transport</keyword>
<feature type="transmembrane region" description="Helical" evidence="9">
    <location>
        <begin position="170"/>
        <end position="199"/>
    </location>
</feature>
<proteinExistence type="inferred from homology"/>
<dbReference type="PANTHER" id="PTHR16228:SF21">
    <property type="entry name" value="SLC41A_MGTE INTEGRAL MEMBRANE DOMAIN-CONTAINING PROTEIN"/>
    <property type="match status" value="1"/>
</dbReference>
<comment type="subcellular location">
    <subcellularLocation>
        <location evidence="1">Membrane</location>
        <topology evidence="1">Multi-pass membrane protein</topology>
    </subcellularLocation>
</comment>
<evidence type="ECO:0000256" key="6">
    <source>
        <dbReference type="ARBA" id="ARBA00022989"/>
    </source>
</evidence>